<accession>A0A8J3BL32</accession>
<proteinExistence type="inferred from homology"/>
<sequence>MIIKMYKIIFFGCLLLLSLNTFSQSVLENYLKIAAENNPELKASFSDYMAAMEKVPQVGTLPDPQVAFGYFIQSPETRVGPQRATFNLSQSFPWFGLLSAKEDVATEMAKAKYEVFENAKSNLFFEVKTAYYNYYFIEKAIQITKDNVEILQVFKRLSLVKIEAGKASIVDELRVELELNDLENQLALFLDTKDVLQVKFNNLLNREDTSEIMVPELLWQDEIPLDQLKMLDEIYVSNHQIKSIDHKLNAFLNQEIVAKKEGLPKFNIGLGYTVVGKNPSSIASDNGKDVFMFPSVGLTIPLYRKKYKAMITEAKYMQEAEISRKEDKKNTLGTIYKNTLKEFNDGNRRIALNGRQSEIAKKVLDVLMTSYSTNSKDFEEVLRIERQLLKYELEQQKALTDKNAAAAFMDYLIGK</sequence>
<dbReference type="Pfam" id="PF02321">
    <property type="entry name" value="OEP"/>
    <property type="match status" value="1"/>
</dbReference>
<evidence type="ECO:0000313" key="8">
    <source>
        <dbReference type="EMBL" id="GGK18657.1"/>
    </source>
</evidence>
<evidence type="ECO:0000256" key="5">
    <source>
        <dbReference type="ARBA" id="ARBA00022692"/>
    </source>
</evidence>
<evidence type="ECO:0000256" key="1">
    <source>
        <dbReference type="ARBA" id="ARBA00004442"/>
    </source>
</evidence>
<gene>
    <name evidence="8" type="ORF">GCM10007962_11030</name>
</gene>
<dbReference type="Proteomes" id="UP000612329">
    <property type="component" value="Unassembled WGS sequence"/>
</dbReference>
<dbReference type="EMBL" id="BMNR01000002">
    <property type="protein sequence ID" value="GGK18657.1"/>
    <property type="molecule type" value="Genomic_DNA"/>
</dbReference>
<dbReference type="GO" id="GO:0015288">
    <property type="term" value="F:porin activity"/>
    <property type="evidence" value="ECO:0007669"/>
    <property type="project" value="TreeGrafter"/>
</dbReference>
<evidence type="ECO:0000256" key="6">
    <source>
        <dbReference type="ARBA" id="ARBA00023136"/>
    </source>
</evidence>
<dbReference type="PANTHER" id="PTHR30026">
    <property type="entry name" value="OUTER MEMBRANE PROTEIN TOLC"/>
    <property type="match status" value="1"/>
</dbReference>
<evidence type="ECO:0000256" key="7">
    <source>
        <dbReference type="ARBA" id="ARBA00023237"/>
    </source>
</evidence>
<comment type="subcellular location">
    <subcellularLocation>
        <location evidence="1">Cell outer membrane</location>
    </subcellularLocation>
</comment>
<comment type="similarity">
    <text evidence="2">Belongs to the outer membrane factor (OMF) (TC 1.B.17) family.</text>
</comment>
<protein>
    <recommendedName>
        <fullName evidence="10">TolC family protein</fullName>
    </recommendedName>
</protein>
<dbReference type="SUPFAM" id="SSF56954">
    <property type="entry name" value="Outer membrane efflux proteins (OEP)"/>
    <property type="match status" value="1"/>
</dbReference>
<evidence type="ECO:0008006" key="10">
    <source>
        <dbReference type="Google" id="ProtNLM"/>
    </source>
</evidence>
<dbReference type="InterPro" id="IPR051906">
    <property type="entry name" value="TolC-like"/>
</dbReference>
<dbReference type="GO" id="GO:0015562">
    <property type="term" value="F:efflux transmembrane transporter activity"/>
    <property type="evidence" value="ECO:0007669"/>
    <property type="project" value="InterPro"/>
</dbReference>
<evidence type="ECO:0000313" key="9">
    <source>
        <dbReference type="Proteomes" id="UP000612329"/>
    </source>
</evidence>
<dbReference type="InterPro" id="IPR003423">
    <property type="entry name" value="OMP_efflux"/>
</dbReference>
<dbReference type="Gene3D" id="1.20.1600.10">
    <property type="entry name" value="Outer membrane efflux proteins (OEP)"/>
    <property type="match status" value="1"/>
</dbReference>
<dbReference type="AlphaFoldDB" id="A0A8J3BL32"/>
<reference evidence="8" key="2">
    <citation type="submission" date="2020-09" db="EMBL/GenBank/DDBJ databases">
        <authorList>
            <person name="Sun Q."/>
            <person name="Ohkuma M."/>
        </authorList>
    </citation>
    <scope>NUCLEOTIDE SEQUENCE</scope>
    <source>
        <strain evidence="8">JCM 12862</strain>
    </source>
</reference>
<keyword evidence="5" id="KW-0812">Transmembrane</keyword>
<dbReference type="GO" id="GO:0009279">
    <property type="term" value="C:cell outer membrane"/>
    <property type="evidence" value="ECO:0007669"/>
    <property type="project" value="UniProtKB-SubCell"/>
</dbReference>
<evidence type="ECO:0000256" key="2">
    <source>
        <dbReference type="ARBA" id="ARBA00007613"/>
    </source>
</evidence>
<dbReference type="PANTHER" id="PTHR30026:SF20">
    <property type="entry name" value="OUTER MEMBRANE PROTEIN TOLC"/>
    <property type="match status" value="1"/>
</dbReference>
<evidence type="ECO:0000256" key="4">
    <source>
        <dbReference type="ARBA" id="ARBA00022452"/>
    </source>
</evidence>
<dbReference type="GO" id="GO:1990281">
    <property type="term" value="C:efflux pump complex"/>
    <property type="evidence" value="ECO:0007669"/>
    <property type="project" value="TreeGrafter"/>
</dbReference>
<keyword evidence="4" id="KW-1134">Transmembrane beta strand</keyword>
<reference evidence="8" key="1">
    <citation type="journal article" date="2014" name="Int. J. Syst. Evol. Microbiol.">
        <title>Complete genome sequence of Corynebacterium casei LMG S-19264T (=DSM 44701T), isolated from a smear-ripened cheese.</title>
        <authorList>
            <consortium name="US DOE Joint Genome Institute (JGI-PGF)"/>
            <person name="Walter F."/>
            <person name="Albersmeier A."/>
            <person name="Kalinowski J."/>
            <person name="Ruckert C."/>
        </authorList>
    </citation>
    <scope>NUCLEOTIDE SEQUENCE</scope>
    <source>
        <strain evidence="8">JCM 12862</strain>
    </source>
</reference>
<organism evidence="8 9">
    <name type="scientific">Yeosuana aromativorans</name>
    <dbReference type="NCBI Taxonomy" id="288019"/>
    <lineage>
        <taxon>Bacteria</taxon>
        <taxon>Pseudomonadati</taxon>
        <taxon>Bacteroidota</taxon>
        <taxon>Flavobacteriia</taxon>
        <taxon>Flavobacteriales</taxon>
        <taxon>Flavobacteriaceae</taxon>
        <taxon>Yeosuana</taxon>
    </lineage>
</organism>
<evidence type="ECO:0000256" key="3">
    <source>
        <dbReference type="ARBA" id="ARBA00022448"/>
    </source>
</evidence>
<comment type="caution">
    <text evidence="8">The sequence shown here is derived from an EMBL/GenBank/DDBJ whole genome shotgun (WGS) entry which is preliminary data.</text>
</comment>
<keyword evidence="3" id="KW-0813">Transport</keyword>
<name>A0A8J3BL32_9FLAO</name>
<keyword evidence="6" id="KW-0472">Membrane</keyword>
<keyword evidence="7" id="KW-0998">Cell outer membrane</keyword>
<keyword evidence="9" id="KW-1185">Reference proteome</keyword>